<gene>
    <name evidence="2" type="ORF">NADFUDRAFT_82847</name>
</gene>
<evidence type="ECO:0000313" key="3">
    <source>
        <dbReference type="Proteomes" id="UP000095009"/>
    </source>
</evidence>
<feature type="region of interest" description="Disordered" evidence="1">
    <location>
        <begin position="477"/>
        <end position="496"/>
    </location>
</feature>
<feature type="region of interest" description="Disordered" evidence="1">
    <location>
        <begin position="730"/>
        <end position="782"/>
    </location>
</feature>
<feature type="region of interest" description="Disordered" evidence="1">
    <location>
        <begin position="916"/>
        <end position="937"/>
    </location>
</feature>
<dbReference type="GO" id="GO:0005737">
    <property type="term" value="C:cytoplasm"/>
    <property type="evidence" value="ECO:0007669"/>
    <property type="project" value="TreeGrafter"/>
</dbReference>
<feature type="compositionally biased region" description="Polar residues" evidence="1">
    <location>
        <begin position="597"/>
        <end position="615"/>
    </location>
</feature>
<sequence>MSPYRVLAIGETPSLAFLSWKLSSSQQCHTTLVWPVNDSTRSAHFTDSVILFHSLNGNNSSVLRYHPYSFFSKFESLLTEKFSASTKPYDFVILSCSSFKQLTHVCKRLKEFSESENKFVNKNTTIVIDLSGYHIGLEKNVRRCFPGNTILSLVLEMKLRKISDNVIVQMDDNFVASLTSAFSSSKGVLAEIRTARCNSFSSLLSLSYFNCKNFDVLPVSASSSSPAATFMTYQWRRTIPYLTFECCSILFECHLNKSLDDILLAQPLVTGLFNELYDLAKMSIDLELHRHPKVNLASNEILYSPSGENEQSPENPLLIFDEFRDIKDYIKTELARFNQLSYVDPDTKEKKCFLKSLATQYSVSHIGSPVLFFYFYNQFHQQLSLDLLVLQPILLAASDFGSIRMPYLESLFTILTRLSTINQVDYSKDITEGCEESVLFSRVGDPSTRLELQKQSKVLAAKETELRQLEKNLKQREAGLNQPISNSTSSFCSSSNTPSISSASSKSSSTSSIIEPSASHLSAGSFKSLHGAENELISGKTENSTSVGESMLPFESLISSITPIPSSSQPSAVNSSFIFPLKSESPLPVVMTAALSSHTSSPGRSDTYSSTNLTNSPPSGIPIGGGEGLRGESQSQPQSVSLPPPQSLSQPIQSRVRPSVVGGGIGMNIRKDTYTHGSSHSLSSFASKNSVHGALNNNYNFNNTNGKASNSNTMARKVIHSIANRFNMKESGSASVTASGSRGVSSPLGPRLRPSSVSMSIPISSSRTSNHLSTKSSRETIPSSTVAPIFEHRRSQSRDFNVNQNIQARSSMIDTGGNEEIDMMSLTDQRNMRRRSLATTIKAESNDYSPKSFSQQDANYNGFAPLRRSQSVTSHYRYTNRQSNKDLPIDELVRFDPRADSLTQLVDFGLGSLCTHNSHSNGSNVKSRLGGNGGRALNRSQSVVNIRHNDNNNHYYSRSGNGNGISLDRSEGSSPLAQSQKSGQMRHTLGPMHRRAASISLGSVGSGPRPSIVGSSR</sequence>
<name>A0A1E3PKJ2_9ASCO</name>
<feature type="compositionally biased region" description="Polar residues" evidence="1">
    <location>
        <begin position="972"/>
        <end position="985"/>
    </location>
</feature>
<dbReference type="AlphaFoldDB" id="A0A1E3PKJ2"/>
<evidence type="ECO:0008006" key="4">
    <source>
        <dbReference type="Google" id="ProtNLM"/>
    </source>
</evidence>
<organism evidence="2 3">
    <name type="scientific">Nadsonia fulvescens var. elongata DSM 6958</name>
    <dbReference type="NCBI Taxonomy" id="857566"/>
    <lineage>
        <taxon>Eukaryota</taxon>
        <taxon>Fungi</taxon>
        <taxon>Dikarya</taxon>
        <taxon>Ascomycota</taxon>
        <taxon>Saccharomycotina</taxon>
        <taxon>Dipodascomycetes</taxon>
        <taxon>Dipodascales</taxon>
        <taxon>Dipodascales incertae sedis</taxon>
        <taxon>Nadsonia</taxon>
    </lineage>
</organism>
<accession>A0A1E3PKJ2</accession>
<dbReference type="OrthoDB" id="5302359at2759"/>
<feature type="compositionally biased region" description="Low complexity" evidence="1">
    <location>
        <begin position="631"/>
        <end position="654"/>
    </location>
</feature>
<evidence type="ECO:0000256" key="1">
    <source>
        <dbReference type="SAM" id="MobiDB-lite"/>
    </source>
</evidence>
<dbReference type="PANTHER" id="PTHR21708:SF25">
    <property type="entry name" value="PROTEIN PAM1-RELATED"/>
    <property type="match status" value="1"/>
</dbReference>
<keyword evidence="3" id="KW-1185">Reference proteome</keyword>
<feature type="region of interest" description="Disordered" evidence="1">
    <location>
        <begin position="597"/>
        <end position="660"/>
    </location>
</feature>
<reference evidence="2 3" key="1">
    <citation type="journal article" date="2016" name="Proc. Natl. Acad. Sci. U.S.A.">
        <title>Comparative genomics of biotechnologically important yeasts.</title>
        <authorList>
            <person name="Riley R."/>
            <person name="Haridas S."/>
            <person name="Wolfe K.H."/>
            <person name="Lopes M.R."/>
            <person name="Hittinger C.T."/>
            <person name="Goeker M."/>
            <person name="Salamov A.A."/>
            <person name="Wisecaver J.H."/>
            <person name="Long T.M."/>
            <person name="Calvey C.H."/>
            <person name="Aerts A.L."/>
            <person name="Barry K.W."/>
            <person name="Choi C."/>
            <person name="Clum A."/>
            <person name="Coughlan A.Y."/>
            <person name="Deshpande S."/>
            <person name="Douglass A.P."/>
            <person name="Hanson S.J."/>
            <person name="Klenk H.-P."/>
            <person name="LaButti K.M."/>
            <person name="Lapidus A."/>
            <person name="Lindquist E.A."/>
            <person name="Lipzen A.M."/>
            <person name="Meier-Kolthoff J.P."/>
            <person name="Ohm R.A."/>
            <person name="Otillar R.P."/>
            <person name="Pangilinan J.L."/>
            <person name="Peng Y."/>
            <person name="Rokas A."/>
            <person name="Rosa C.A."/>
            <person name="Scheuner C."/>
            <person name="Sibirny A.A."/>
            <person name="Slot J.C."/>
            <person name="Stielow J.B."/>
            <person name="Sun H."/>
            <person name="Kurtzman C.P."/>
            <person name="Blackwell M."/>
            <person name="Grigoriev I.V."/>
            <person name="Jeffries T.W."/>
        </authorList>
    </citation>
    <scope>NUCLEOTIDE SEQUENCE [LARGE SCALE GENOMIC DNA]</scope>
    <source>
        <strain evidence="2 3">DSM 6958</strain>
    </source>
</reference>
<feature type="compositionally biased region" description="Polar residues" evidence="1">
    <location>
        <begin position="770"/>
        <end position="782"/>
    </location>
</feature>
<feature type="compositionally biased region" description="Polar residues" evidence="1">
    <location>
        <begin position="730"/>
        <end position="743"/>
    </location>
</feature>
<protein>
    <recommendedName>
        <fullName evidence="4">Ketopantoate reductase C-terminal domain-containing protein</fullName>
    </recommendedName>
</protein>
<dbReference type="Proteomes" id="UP000095009">
    <property type="component" value="Unassembled WGS sequence"/>
</dbReference>
<feature type="compositionally biased region" description="Polar residues" evidence="1">
    <location>
        <begin position="916"/>
        <end position="926"/>
    </location>
</feature>
<dbReference type="InterPro" id="IPR051402">
    <property type="entry name" value="KPR-Related"/>
</dbReference>
<feature type="compositionally biased region" description="Low complexity" evidence="1">
    <location>
        <begin position="483"/>
        <end position="496"/>
    </location>
</feature>
<proteinExistence type="predicted"/>
<evidence type="ECO:0000313" key="2">
    <source>
        <dbReference type="EMBL" id="ODQ65925.1"/>
    </source>
</evidence>
<feature type="region of interest" description="Disordered" evidence="1">
    <location>
        <begin position="949"/>
        <end position="1017"/>
    </location>
</feature>
<feature type="compositionally biased region" description="Low complexity" evidence="1">
    <location>
        <begin position="744"/>
        <end position="769"/>
    </location>
</feature>
<dbReference type="STRING" id="857566.A0A1E3PKJ2"/>
<dbReference type="PANTHER" id="PTHR21708">
    <property type="entry name" value="PROBABLE 2-DEHYDROPANTOATE 2-REDUCTASE"/>
    <property type="match status" value="1"/>
</dbReference>
<dbReference type="EMBL" id="KV454409">
    <property type="protein sequence ID" value="ODQ65925.1"/>
    <property type="molecule type" value="Genomic_DNA"/>
</dbReference>